<accession>A0A8K0D0V4</accession>
<keyword evidence="2" id="KW-1185">Reference proteome</keyword>
<proteinExistence type="predicted"/>
<dbReference type="Proteomes" id="UP000801492">
    <property type="component" value="Unassembled WGS sequence"/>
</dbReference>
<evidence type="ECO:0000313" key="2">
    <source>
        <dbReference type="Proteomes" id="UP000801492"/>
    </source>
</evidence>
<gene>
    <name evidence="1" type="ORF">ILUMI_10207</name>
</gene>
<protein>
    <submittedName>
        <fullName evidence="1">Uncharacterized protein</fullName>
    </submittedName>
</protein>
<sequence length="146" mass="16276">MHLLSSFIDSLGFNIDDFVLSRSSIKRSQENSRANKFEEIKNTDDEADFVVIHWDSKLLPDVSGKSTVDRLPIVTIGINLEQLLGVSSISSSTAVKVSSAVSAAVKDWNLSEKVQAFCLTRRLNGACTLLEQKLKRNVLWLAMFMK</sequence>
<dbReference type="EMBL" id="VTPC01005478">
    <property type="protein sequence ID" value="KAF2895969.1"/>
    <property type="molecule type" value="Genomic_DNA"/>
</dbReference>
<organism evidence="1 2">
    <name type="scientific">Ignelater luminosus</name>
    <name type="common">Cucubano</name>
    <name type="synonym">Pyrophorus luminosus</name>
    <dbReference type="NCBI Taxonomy" id="2038154"/>
    <lineage>
        <taxon>Eukaryota</taxon>
        <taxon>Metazoa</taxon>
        <taxon>Ecdysozoa</taxon>
        <taxon>Arthropoda</taxon>
        <taxon>Hexapoda</taxon>
        <taxon>Insecta</taxon>
        <taxon>Pterygota</taxon>
        <taxon>Neoptera</taxon>
        <taxon>Endopterygota</taxon>
        <taxon>Coleoptera</taxon>
        <taxon>Polyphaga</taxon>
        <taxon>Elateriformia</taxon>
        <taxon>Elateroidea</taxon>
        <taxon>Elateridae</taxon>
        <taxon>Agrypninae</taxon>
        <taxon>Pyrophorini</taxon>
        <taxon>Ignelater</taxon>
    </lineage>
</organism>
<comment type="caution">
    <text evidence="1">The sequence shown here is derived from an EMBL/GenBank/DDBJ whole genome shotgun (WGS) entry which is preliminary data.</text>
</comment>
<name>A0A8K0D0V4_IGNLU</name>
<reference evidence="1" key="1">
    <citation type="submission" date="2019-08" db="EMBL/GenBank/DDBJ databases">
        <title>The genome of the North American firefly Photinus pyralis.</title>
        <authorList>
            <consortium name="Photinus pyralis genome working group"/>
            <person name="Fallon T.R."/>
            <person name="Sander Lower S.E."/>
            <person name="Weng J.-K."/>
        </authorList>
    </citation>
    <scope>NUCLEOTIDE SEQUENCE</scope>
    <source>
        <strain evidence="1">TRF0915ILg1</strain>
        <tissue evidence="1">Whole body</tissue>
    </source>
</reference>
<dbReference type="OrthoDB" id="10058715at2759"/>
<evidence type="ECO:0000313" key="1">
    <source>
        <dbReference type="EMBL" id="KAF2895969.1"/>
    </source>
</evidence>
<dbReference type="AlphaFoldDB" id="A0A8K0D0V4"/>